<keyword evidence="2" id="KW-1133">Transmembrane helix</keyword>
<feature type="compositionally biased region" description="Low complexity" evidence="1">
    <location>
        <begin position="88"/>
        <end position="114"/>
    </location>
</feature>
<accession>A0ABQ4V4R1</accession>
<protein>
    <recommendedName>
        <fullName evidence="5">Alanine and proline rich membrane protein</fullName>
    </recommendedName>
</protein>
<evidence type="ECO:0000256" key="2">
    <source>
        <dbReference type="SAM" id="Phobius"/>
    </source>
</evidence>
<feature type="transmembrane region" description="Helical" evidence="2">
    <location>
        <begin position="64"/>
        <end position="84"/>
    </location>
</feature>
<feature type="region of interest" description="Disordered" evidence="1">
    <location>
        <begin position="1"/>
        <end position="58"/>
    </location>
</feature>
<gene>
    <name evidence="3" type="ORF">NGTWS1702_05560</name>
</gene>
<sequence length="225" mass="23229">MHRDSTFSSCGTLPNLYDRRMADDDNDSPKLIPDSAADDLSSDPSPEPAVSRVPQKVTRTSSPLTPIALVVALIAAGLAVWALVKSPETSPPAASSSTQSDTTEGTTTEVTQSGDPKQRVCDAAQVVAVSVQLQTNANIGSEPAAVEAVAANARLAMLGGGDYLLSQIDADTPKDLADAARSFGSTLKTIGINALAGVPNSDPAQDGRLRQAEKTRNTLAGLCTK</sequence>
<dbReference type="EMBL" id="BPRH01000614">
    <property type="protein sequence ID" value="GJF10184.1"/>
    <property type="molecule type" value="Genomic_DNA"/>
</dbReference>
<reference evidence="3 4" key="1">
    <citation type="submission" date="2021-08" db="EMBL/GenBank/DDBJ databases">
        <title>Draft genome sequence of Mycolicibacterium sp. NGTWS1702 strain.</title>
        <authorList>
            <person name="Matsumoto M."/>
            <person name="Tang B.C.C."/>
            <person name="Machida Y."/>
            <person name="Matoyama H."/>
            <person name="Kishihara T."/>
            <person name="Sato S."/>
            <person name="Kondo I."/>
            <person name="Sano M."/>
            <person name="Kato G."/>
        </authorList>
    </citation>
    <scope>NUCLEOTIDE SEQUENCE [LARGE SCALE GENOMIC DNA]</scope>
    <source>
        <strain evidence="3 4">NGTWSNA01</strain>
    </source>
</reference>
<dbReference type="Proteomes" id="UP001060504">
    <property type="component" value="Unassembled WGS sequence"/>
</dbReference>
<feature type="region of interest" description="Disordered" evidence="1">
    <location>
        <begin position="88"/>
        <end position="117"/>
    </location>
</feature>
<name>A0ABQ4V4R1_9MYCO</name>
<evidence type="ECO:0000256" key="1">
    <source>
        <dbReference type="SAM" id="MobiDB-lite"/>
    </source>
</evidence>
<evidence type="ECO:0000313" key="3">
    <source>
        <dbReference type="EMBL" id="GJF10184.1"/>
    </source>
</evidence>
<organism evidence="3 4">
    <name type="scientific">Mycolicibacterium cyprinidarum</name>
    <dbReference type="NCBI Taxonomy" id="2860311"/>
    <lineage>
        <taxon>Bacteria</taxon>
        <taxon>Bacillati</taxon>
        <taxon>Actinomycetota</taxon>
        <taxon>Actinomycetes</taxon>
        <taxon>Mycobacteriales</taxon>
        <taxon>Mycobacteriaceae</taxon>
        <taxon>Mycolicibacterium</taxon>
    </lineage>
</organism>
<evidence type="ECO:0000313" key="4">
    <source>
        <dbReference type="Proteomes" id="UP001060504"/>
    </source>
</evidence>
<proteinExistence type="predicted"/>
<keyword evidence="2" id="KW-0812">Transmembrane</keyword>
<keyword evidence="2" id="KW-0472">Membrane</keyword>
<keyword evidence="4" id="KW-1185">Reference proteome</keyword>
<feature type="compositionally biased region" description="Polar residues" evidence="1">
    <location>
        <begin position="1"/>
        <end position="12"/>
    </location>
</feature>
<comment type="caution">
    <text evidence="3">The sequence shown here is derived from an EMBL/GenBank/DDBJ whole genome shotgun (WGS) entry which is preliminary data.</text>
</comment>
<evidence type="ECO:0008006" key="5">
    <source>
        <dbReference type="Google" id="ProtNLM"/>
    </source>
</evidence>